<comment type="caution">
    <text evidence="3">The sequence shown here is derived from an EMBL/GenBank/DDBJ whole genome shotgun (WGS) entry which is preliminary data.</text>
</comment>
<sequence>MHTIRLVTTAAALALVATTALSGCSLINNLVGPSDAVRDDQGEVTESGDVDVFSVTVGDCFNDESDSAEEIQSVPIVPCSEPHDNEIFYEFELPEGDFPGDEAISAEGEEGCLQPFNDFVGINYEDSTLAYFALRPTEGSWAEGDRLIQCTVWDPAGQVTGTLEGAAY</sequence>
<accession>A0ABT6KR39</accession>
<name>A0ABT6KR39_9MICO</name>
<proteinExistence type="predicted"/>
<feature type="signal peptide" evidence="1">
    <location>
        <begin position="1"/>
        <end position="22"/>
    </location>
</feature>
<evidence type="ECO:0000313" key="3">
    <source>
        <dbReference type="EMBL" id="MDH6182314.1"/>
    </source>
</evidence>
<gene>
    <name evidence="3" type="ORF">M2152_002496</name>
</gene>
<reference evidence="3 4" key="1">
    <citation type="submission" date="2023-04" db="EMBL/GenBank/DDBJ databases">
        <title>Genome Encyclopedia of Bacteria and Archaea VI: Functional Genomics of Type Strains.</title>
        <authorList>
            <person name="Whitman W."/>
        </authorList>
    </citation>
    <scope>NUCLEOTIDE SEQUENCE [LARGE SCALE GENOMIC DNA]</scope>
    <source>
        <strain evidence="3 4">SG_E_30_P1</strain>
    </source>
</reference>
<evidence type="ECO:0000259" key="2">
    <source>
        <dbReference type="Pfam" id="PF13845"/>
    </source>
</evidence>
<feature type="domain" description="Septum formation-related" evidence="2">
    <location>
        <begin position="30"/>
        <end position="150"/>
    </location>
</feature>
<keyword evidence="4" id="KW-1185">Reference proteome</keyword>
<dbReference type="RefSeq" id="WP_322134597.1">
    <property type="nucleotide sequence ID" value="NZ_CP085036.1"/>
</dbReference>
<protein>
    <recommendedName>
        <fullName evidence="2">Septum formation-related domain-containing protein</fullName>
    </recommendedName>
</protein>
<organism evidence="3 4">
    <name type="scientific">Antiquaquibacter oligotrophicus</name>
    <dbReference type="NCBI Taxonomy" id="2880260"/>
    <lineage>
        <taxon>Bacteria</taxon>
        <taxon>Bacillati</taxon>
        <taxon>Actinomycetota</taxon>
        <taxon>Actinomycetes</taxon>
        <taxon>Micrococcales</taxon>
        <taxon>Microbacteriaceae</taxon>
        <taxon>Antiquaquibacter</taxon>
    </lineage>
</organism>
<evidence type="ECO:0000256" key="1">
    <source>
        <dbReference type="SAM" id="SignalP"/>
    </source>
</evidence>
<feature type="chain" id="PRO_5046272225" description="Septum formation-related domain-containing protein" evidence="1">
    <location>
        <begin position="23"/>
        <end position="168"/>
    </location>
</feature>
<keyword evidence="1" id="KW-0732">Signal</keyword>
<dbReference type="Pfam" id="PF13845">
    <property type="entry name" value="Septum_form"/>
    <property type="match status" value="1"/>
</dbReference>
<evidence type="ECO:0000313" key="4">
    <source>
        <dbReference type="Proteomes" id="UP001160142"/>
    </source>
</evidence>
<dbReference type="PROSITE" id="PS51257">
    <property type="entry name" value="PROKAR_LIPOPROTEIN"/>
    <property type="match status" value="1"/>
</dbReference>
<dbReference type="Proteomes" id="UP001160142">
    <property type="component" value="Unassembled WGS sequence"/>
</dbReference>
<dbReference type="EMBL" id="JARXVQ010000001">
    <property type="protein sequence ID" value="MDH6182314.1"/>
    <property type="molecule type" value="Genomic_DNA"/>
</dbReference>
<dbReference type="InterPro" id="IPR026004">
    <property type="entry name" value="Septum_form"/>
</dbReference>